<name>A0ABS7GY17_9HYPH</name>
<evidence type="ECO:0000313" key="1">
    <source>
        <dbReference type="EMBL" id="MBW9054431.1"/>
    </source>
</evidence>
<proteinExistence type="predicted"/>
<keyword evidence="2" id="KW-1185">Reference proteome</keyword>
<sequence>MKIGQIISRYLPWAPMGGMNVQYLARQGIGPSAYQALAGKYQGMDTIAVNDGELDILFERRFDDQPPHHRSLPDDAQASIGYRAILRQPGRSSGTAYPAGVSRAAAQRHHYPALPISPAPQWPVCPLPIRIAEE</sequence>
<dbReference type="EMBL" id="JAEUAK010000007">
    <property type="protein sequence ID" value="MBW9054431.1"/>
    <property type="molecule type" value="Genomic_DNA"/>
</dbReference>
<protein>
    <submittedName>
        <fullName evidence="1">Uncharacterized protein</fullName>
    </submittedName>
</protein>
<dbReference type="Proteomes" id="UP000717752">
    <property type="component" value="Unassembled WGS sequence"/>
</dbReference>
<accession>A0ABS7GY17</accession>
<gene>
    <name evidence="1" type="ORF">JNB85_18645</name>
</gene>
<reference evidence="1 2" key="1">
    <citation type="journal article" date="2021" name="MBio">
        <title>Poor Competitiveness of Bradyrhizobium in Pigeon Pea Root Colonization in Indian Soils.</title>
        <authorList>
            <person name="Chalasani D."/>
            <person name="Basu A."/>
            <person name="Pullabhotla S.V.S.R.N."/>
            <person name="Jorrin B."/>
            <person name="Neal A.L."/>
            <person name="Poole P.S."/>
            <person name="Podile A.R."/>
            <person name="Tkacz A."/>
        </authorList>
    </citation>
    <scope>NUCLEOTIDE SEQUENCE [LARGE SCALE GENOMIC DNA]</scope>
    <source>
        <strain evidence="1 2">HU56</strain>
    </source>
</reference>
<organism evidence="1 2">
    <name type="scientific">Rhizobium mesosinicum</name>
    <dbReference type="NCBI Taxonomy" id="335017"/>
    <lineage>
        <taxon>Bacteria</taxon>
        <taxon>Pseudomonadati</taxon>
        <taxon>Pseudomonadota</taxon>
        <taxon>Alphaproteobacteria</taxon>
        <taxon>Hyphomicrobiales</taxon>
        <taxon>Rhizobiaceae</taxon>
        <taxon>Rhizobium/Agrobacterium group</taxon>
        <taxon>Rhizobium</taxon>
    </lineage>
</organism>
<dbReference type="RefSeq" id="WP_220335796.1">
    <property type="nucleotide sequence ID" value="NZ_JAEUAK010000007.1"/>
</dbReference>
<comment type="caution">
    <text evidence="1">The sequence shown here is derived from an EMBL/GenBank/DDBJ whole genome shotgun (WGS) entry which is preliminary data.</text>
</comment>
<evidence type="ECO:0000313" key="2">
    <source>
        <dbReference type="Proteomes" id="UP000717752"/>
    </source>
</evidence>